<evidence type="ECO:0000256" key="1">
    <source>
        <dbReference type="SAM" id="MobiDB-lite"/>
    </source>
</evidence>
<organism evidence="2 3">
    <name type="scientific">Kaistia soli DSM 19436</name>
    <dbReference type="NCBI Taxonomy" id="1122133"/>
    <lineage>
        <taxon>Bacteria</taxon>
        <taxon>Pseudomonadati</taxon>
        <taxon>Pseudomonadota</taxon>
        <taxon>Alphaproteobacteria</taxon>
        <taxon>Hyphomicrobiales</taxon>
        <taxon>Kaistiaceae</taxon>
        <taxon>Kaistia</taxon>
    </lineage>
</organism>
<name>A0A1M5JGF7_9HYPH</name>
<evidence type="ECO:0000313" key="3">
    <source>
        <dbReference type="Proteomes" id="UP000184485"/>
    </source>
</evidence>
<dbReference type="EMBL" id="FQUP01000004">
    <property type="protein sequence ID" value="SHG39133.1"/>
    <property type="molecule type" value="Genomic_DNA"/>
</dbReference>
<gene>
    <name evidence="2" type="ORF">SAMN02745157_4193</name>
</gene>
<evidence type="ECO:0000313" key="2">
    <source>
        <dbReference type="EMBL" id="SHG39133.1"/>
    </source>
</evidence>
<dbReference type="InterPro" id="IPR029024">
    <property type="entry name" value="TerB-like"/>
</dbReference>
<dbReference type="Pfam" id="PF04391">
    <property type="entry name" value="DUF533"/>
    <property type="match status" value="1"/>
</dbReference>
<sequence>MIDGKKLLDQFLGAETGRSGVPSGLGTSGRSPAGGSGAPGGLGGLGDLLGGLTGSGGGAGGLGGVFGQVTDYAKKNPGMSTVIAGGLASVLMGGGSKLKPNALTLGGLAALGTLAYKAYQQYQINNPAAPAAPAPAPVGTGLPPVVTQQTATPEDATALSIIIAMIAAAKADGHVDDEERQKILGKLTENGLTAEEQAFLDRELAAPLDFNRVVGLATSQEHSIQLYAASLLAINPDHPAERGYLDMLAARLGIEPGLKTAIEQTVASAAV</sequence>
<dbReference type="OrthoDB" id="5459344at2"/>
<keyword evidence="3" id="KW-1185">Reference proteome</keyword>
<dbReference type="Proteomes" id="UP000184485">
    <property type="component" value="Unassembled WGS sequence"/>
</dbReference>
<dbReference type="InterPro" id="IPR007486">
    <property type="entry name" value="YebE"/>
</dbReference>
<proteinExistence type="predicted"/>
<reference evidence="2 3" key="1">
    <citation type="submission" date="2016-11" db="EMBL/GenBank/DDBJ databases">
        <authorList>
            <person name="Jaros S."/>
            <person name="Januszkiewicz K."/>
            <person name="Wedrychowicz H."/>
        </authorList>
    </citation>
    <scope>NUCLEOTIDE SEQUENCE [LARGE SCALE GENOMIC DNA]</scope>
    <source>
        <strain evidence="2 3">DSM 19436</strain>
    </source>
</reference>
<dbReference type="STRING" id="1122133.SAMN02745157_4193"/>
<dbReference type="Gene3D" id="1.10.3680.10">
    <property type="entry name" value="TerB-like"/>
    <property type="match status" value="1"/>
</dbReference>
<protein>
    <submittedName>
        <fullName evidence="2">Uncharacterized membrane protein YebE, DUF533 family</fullName>
    </submittedName>
</protein>
<dbReference type="CDD" id="cd07178">
    <property type="entry name" value="terB_like_YebE"/>
    <property type="match status" value="1"/>
</dbReference>
<dbReference type="SUPFAM" id="SSF158682">
    <property type="entry name" value="TerB-like"/>
    <property type="match status" value="1"/>
</dbReference>
<dbReference type="AlphaFoldDB" id="A0A1M5JGF7"/>
<dbReference type="RefSeq" id="WP_073056748.1">
    <property type="nucleotide sequence ID" value="NZ_FQUP01000004.1"/>
</dbReference>
<feature type="region of interest" description="Disordered" evidence="1">
    <location>
        <begin position="13"/>
        <end position="39"/>
    </location>
</feature>
<accession>A0A1M5JGF7</accession>